<name>A0ABQ9ZCP5_9CRUS</name>
<organism evidence="1 2">
    <name type="scientific">Daphnia magna</name>
    <dbReference type="NCBI Taxonomy" id="35525"/>
    <lineage>
        <taxon>Eukaryota</taxon>
        <taxon>Metazoa</taxon>
        <taxon>Ecdysozoa</taxon>
        <taxon>Arthropoda</taxon>
        <taxon>Crustacea</taxon>
        <taxon>Branchiopoda</taxon>
        <taxon>Diplostraca</taxon>
        <taxon>Cladocera</taxon>
        <taxon>Anomopoda</taxon>
        <taxon>Daphniidae</taxon>
        <taxon>Daphnia</taxon>
    </lineage>
</organism>
<evidence type="ECO:0000313" key="2">
    <source>
        <dbReference type="Proteomes" id="UP001234178"/>
    </source>
</evidence>
<proteinExistence type="predicted"/>
<sequence>MGDEGPSWNQNSGRTADEILRFQRHHPPVILSYCPVILFLSDIRNIMHNAPGLHEALRAIVVKTGVLFCKLLATSCKKNAAKMLDSVLELTR</sequence>
<protein>
    <submittedName>
        <fullName evidence="1">Uncharacterized protein</fullName>
    </submittedName>
</protein>
<dbReference type="Proteomes" id="UP001234178">
    <property type="component" value="Unassembled WGS sequence"/>
</dbReference>
<evidence type="ECO:0000313" key="1">
    <source>
        <dbReference type="EMBL" id="KAK4010681.1"/>
    </source>
</evidence>
<accession>A0ABQ9ZCP5</accession>
<gene>
    <name evidence="1" type="ORF">OUZ56_019813</name>
</gene>
<dbReference type="EMBL" id="JAOYFB010000003">
    <property type="protein sequence ID" value="KAK4010681.1"/>
    <property type="molecule type" value="Genomic_DNA"/>
</dbReference>
<comment type="caution">
    <text evidence="1">The sequence shown here is derived from an EMBL/GenBank/DDBJ whole genome shotgun (WGS) entry which is preliminary data.</text>
</comment>
<keyword evidence="2" id="KW-1185">Reference proteome</keyword>
<reference evidence="1 2" key="1">
    <citation type="journal article" date="2023" name="Nucleic Acids Res.">
        <title>The hologenome of Daphnia magna reveals possible DNA methylation and microbiome-mediated evolution of the host genome.</title>
        <authorList>
            <person name="Chaturvedi A."/>
            <person name="Li X."/>
            <person name="Dhandapani V."/>
            <person name="Marshall H."/>
            <person name="Kissane S."/>
            <person name="Cuenca-Cambronero M."/>
            <person name="Asole G."/>
            <person name="Calvet F."/>
            <person name="Ruiz-Romero M."/>
            <person name="Marangio P."/>
            <person name="Guigo R."/>
            <person name="Rago D."/>
            <person name="Mirbahai L."/>
            <person name="Eastwood N."/>
            <person name="Colbourne J.K."/>
            <person name="Zhou J."/>
            <person name="Mallon E."/>
            <person name="Orsini L."/>
        </authorList>
    </citation>
    <scope>NUCLEOTIDE SEQUENCE [LARGE SCALE GENOMIC DNA]</scope>
    <source>
        <strain evidence="1">LRV0_1</strain>
    </source>
</reference>